<comment type="function">
    <text evidence="10 13">Catalyzes the ATP-dependent amidation of deamido-NAD to form NAD. Uses ammonia as a nitrogen source.</text>
</comment>
<organism evidence="17 18">
    <name type="scientific">Macrococcoides canis</name>
    <dbReference type="NCBI Taxonomy" id="1855823"/>
    <lineage>
        <taxon>Bacteria</taxon>
        <taxon>Bacillati</taxon>
        <taxon>Bacillota</taxon>
        <taxon>Bacilli</taxon>
        <taxon>Bacillales</taxon>
        <taxon>Staphylococcaceae</taxon>
        <taxon>Macrococcoides</taxon>
    </lineage>
</organism>
<dbReference type="InterPro" id="IPR003694">
    <property type="entry name" value="NAD_synthase"/>
</dbReference>
<dbReference type="GO" id="GO:0005524">
    <property type="term" value="F:ATP binding"/>
    <property type="evidence" value="ECO:0007669"/>
    <property type="project" value="UniProtKB-UniRule"/>
</dbReference>
<feature type="binding site" description="in other chain" evidence="13">
    <location>
        <begin position="256"/>
        <end position="257"/>
    </location>
    <ligand>
        <name>deamido-NAD(+)</name>
        <dbReference type="ChEBI" id="CHEBI:58437"/>
        <note>ligand shared between two neighboring subunits</note>
    </ligand>
</feature>
<dbReference type="GO" id="GO:0008795">
    <property type="term" value="F:NAD+ synthase activity"/>
    <property type="evidence" value="ECO:0007669"/>
    <property type="project" value="UniProtKB-UniRule"/>
</dbReference>
<evidence type="ECO:0000256" key="12">
    <source>
        <dbReference type="ARBA" id="ARBA00070926"/>
    </source>
</evidence>
<keyword evidence="6 13" id="KW-0067">ATP-binding</keyword>
<protein>
    <recommendedName>
        <fullName evidence="12 13">NH(3)-dependent NAD(+) synthetase</fullName>
        <ecNumber evidence="11 13">6.3.1.5</ecNumber>
    </recommendedName>
</protein>
<feature type="binding site" evidence="13">
    <location>
        <position position="207"/>
    </location>
    <ligand>
        <name>ATP</name>
        <dbReference type="ChEBI" id="CHEBI:30616"/>
    </ligand>
</feature>
<dbReference type="UniPathway" id="UPA00253">
    <property type="reaction ID" value="UER00333"/>
</dbReference>
<feature type="binding site" evidence="13">
    <location>
        <position position="161"/>
    </location>
    <ligand>
        <name>Mg(2+)</name>
        <dbReference type="ChEBI" id="CHEBI:18420"/>
    </ligand>
</feature>
<dbReference type="CDD" id="cd00553">
    <property type="entry name" value="NAD_synthase"/>
    <property type="match status" value="1"/>
</dbReference>
<dbReference type="EC" id="6.3.1.5" evidence="11 13"/>
<dbReference type="Pfam" id="PF02540">
    <property type="entry name" value="NAD_synthase"/>
    <property type="match status" value="1"/>
</dbReference>
<dbReference type="STRING" id="1855823.MCCS_21070"/>
<keyword evidence="8 13" id="KW-0520">NAD</keyword>
<feature type="binding site" evidence="13">
    <location>
        <position position="176"/>
    </location>
    <ligand>
        <name>deamido-NAD(+)</name>
        <dbReference type="ChEBI" id="CHEBI:58437"/>
        <note>ligand shared between two neighboring subunits</note>
    </ligand>
</feature>
<evidence type="ECO:0000256" key="4">
    <source>
        <dbReference type="ARBA" id="ARBA00022723"/>
    </source>
</evidence>
<dbReference type="FunFam" id="3.40.50.620:FF:000015">
    <property type="entry name" value="NH(3)-dependent NAD(+) synthetase"/>
    <property type="match status" value="1"/>
</dbReference>
<dbReference type="GO" id="GO:0005737">
    <property type="term" value="C:cytoplasm"/>
    <property type="evidence" value="ECO:0007669"/>
    <property type="project" value="InterPro"/>
</dbReference>
<feature type="binding site" description="in other chain" evidence="13">
    <location>
        <position position="136"/>
    </location>
    <ligand>
        <name>deamido-NAD(+)</name>
        <dbReference type="ChEBI" id="CHEBI:58437"/>
        <note>ligand shared between two neighboring subunits</note>
    </ligand>
</feature>
<reference evidence="17 18" key="1">
    <citation type="journal article" date="2017" name="Int. J. Syst. Evol. Microbiol.">
        <title>Macrococcus canis sp. nov., a skin bacterium associated with infections in dogs.</title>
        <authorList>
            <person name="Gobeli Brawand S."/>
            <person name="Cotting K."/>
            <person name="Gomez-Sanz E."/>
            <person name="Collaud A."/>
            <person name="Thomann A."/>
            <person name="Brodard I."/>
            <person name="Rodriguez-Campos S."/>
            <person name="Strauss C."/>
            <person name="Perreten V."/>
        </authorList>
    </citation>
    <scope>NUCLEOTIDE SEQUENCE [LARGE SCALE GENOMIC DNA]</scope>
    <source>
        <strain evidence="17 18">KM45013</strain>
    </source>
</reference>
<evidence type="ECO:0000256" key="5">
    <source>
        <dbReference type="ARBA" id="ARBA00022741"/>
    </source>
</evidence>
<comment type="pathway">
    <text evidence="13">Cofactor biosynthesis; NAD(+) biosynthesis; NAD(+) from deamido-NAD(+) (ammonia route): step 1/1.</text>
</comment>
<keyword evidence="4 13" id="KW-0479">Metal-binding</keyword>
<feature type="binding site" evidence="13">
    <location>
        <position position="51"/>
    </location>
    <ligand>
        <name>Mg(2+)</name>
        <dbReference type="ChEBI" id="CHEBI:18420"/>
    </ligand>
</feature>
<dbReference type="GO" id="GO:0046872">
    <property type="term" value="F:metal ion binding"/>
    <property type="evidence" value="ECO:0007669"/>
    <property type="project" value="UniProtKB-KW"/>
</dbReference>
<dbReference type="EMBL" id="CP021059">
    <property type="protein sequence ID" value="ARQ07696.1"/>
    <property type="molecule type" value="Genomic_DNA"/>
</dbReference>
<dbReference type="OrthoDB" id="9803818at2"/>
<keyword evidence="5 13" id="KW-0547">Nucleotide-binding</keyword>
<accession>A0A1W7AE37</accession>
<evidence type="ECO:0000256" key="7">
    <source>
        <dbReference type="ARBA" id="ARBA00022842"/>
    </source>
</evidence>
<dbReference type="SUPFAM" id="SSF52402">
    <property type="entry name" value="Adenine nucleotide alpha hydrolases-like"/>
    <property type="match status" value="1"/>
</dbReference>
<feature type="binding site" evidence="13">
    <location>
        <begin position="45"/>
        <end position="52"/>
    </location>
    <ligand>
        <name>ATP</name>
        <dbReference type="ChEBI" id="CHEBI:30616"/>
    </ligand>
</feature>
<proteinExistence type="inferred from homology"/>
<sequence>MLQHQIIETLKTKPSIDAEQETREIIDFIKSYVQRYPFIKSLVLGISGGQDSTLCGKLCQLAVNELKSERAIEFIAVRLPYGVQKDEQDCEDALAFIQPDKVYTINIKQAVDASVETLKTAGITLTDFQKGNEKARERMKAQYSIAAATSGIVIGTDHAAESITGFYTKFGDGGADIFPLAGLNKRQGKSILKYLDCPVHLYEKVPTADLEEDKPQLPDEVALGVTYEAIDDYLEGKTVDAKSQETIENHYLKTQHKRMLPITRYSIDELMK</sequence>
<dbReference type="GO" id="GO:0003952">
    <property type="term" value="F:NAD+ synthase (glutamine-hydrolyzing) activity"/>
    <property type="evidence" value="ECO:0007669"/>
    <property type="project" value="InterPro"/>
</dbReference>
<dbReference type="KEGG" id="mcak:MCCS_21070"/>
<evidence type="ECO:0000256" key="3">
    <source>
        <dbReference type="ARBA" id="ARBA00022598"/>
    </source>
</evidence>
<dbReference type="GeneID" id="35296192"/>
<evidence type="ECO:0000256" key="9">
    <source>
        <dbReference type="ARBA" id="ARBA00051206"/>
    </source>
</evidence>
<evidence type="ECO:0000256" key="13">
    <source>
        <dbReference type="HAMAP-Rule" id="MF_00193"/>
    </source>
</evidence>
<dbReference type="InterPro" id="IPR014729">
    <property type="entry name" value="Rossmann-like_a/b/a_fold"/>
</dbReference>
<evidence type="ECO:0000256" key="2">
    <source>
        <dbReference type="ARBA" id="ARBA00011738"/>
    </source>
</evidence>
<feature type="binding site" evidence="13">
    <location>
        <position position="156"/>
    </location>
    <ligand>
        <name>ATP</name>
        <dbReference type="ChEBI" id="CHEBI:30616"/>
    </ligand>
</feature>
<dbReference type="AlphaFoldDB" id="A0A1W7AE37"/>
<evidence type="ECO:0000256" key="1">
    <source>
        <dbReference type="ARBA" id="ARBA00005859"/>
    </source>
</evidence>
<name>A0A1W7AE37_9STAP</name>
<dbReference type="HAMAP" id="MF_00193">
    <property type="entry name" value="NadE_ammonia_dep"/>
    <property type="match status" value="1"/>
</dbReference>
<dbReference type="GO" id="GO:0004359">
    <property type="term" value="F:glutaminase activity"/>
    <property type="evidence" value="ECO:0007669"/>
    <property type="project" value="InterPro"/>
</dbReference>
<evidence type="ECO:0000256" key="14">
    <source>
        <dbReference type="RuleBase" id="RU003811"/>
    </source>
</evidence>
<feature type="binding site" description="in other chain" evidence="13">
    <location>
        <position position="169"/>
    </location>
    <ligand>
        <name>deamido-NAD(+)</name>
        <dbReference type="ChEBI" id="CHEBI:58437"/>
        <note>ligand shared between two neighboring subunits</note>
    </ligand>
</feature>
<evidence type="ECO:0000256" key="6">
    <source>
        <dbReference type="ARBA" id="ARBA00022840"/>
    </source>
</evidence>
<gene>
    <name evidence="13 17" type="primary">nadE</name>
    <name evidence="17" type="ORF">MCCS_21070</name>
</gene>
<evidence type="ECO:0000313" key="18">
    <source>
        <dbReference type="Proteomes" id="UP000194154"/>
    </source>
</evidence>
<dbReference type="GO" id="GO:0009435">
    <property type="term" value="P:NAD+ biosynthetic process"/>
    <property type="evidence" value="ECO:0007669"/>
    <property type="project" value="UniProtKB-UniRule"/>
</dbReference>
<comment type="subunit">
    <text evidence="2 13">Homodimer.</text>
</comment>
<dbReference type="PANTHER" id="PTHR23090">
    <property type="entry name" value="NH 3 /GLUTAMINE-DEPENDENT NAD + SYNTHETASE"/>
    <property type="match status" value="1"/>
</dbReference>
<dbReference type="NCBIfam" id="TIGR00552">
    <property type="entry name" value="nadE"/>
    <property type="match status" value="1"/>
</dbReference>
<evidence type="ECO:0000259" key="16">
    <source>
        <dbReference type="Pfam" id="PF02540"/>
    </source>
</evidence>
<evidence type="ECO:0000313" key="17">
    <source>
        <dbReference type="EMBL" id="ARQ07696.1"/>
    </source>
</evidence>
<dbReference type="Gene3D" id="3.40.50.620">
    <property type="entry name" value="HUPs"/>
    <property type="match status" value="1"/>
</dbReference>
<dbReference type="RefSeq" id="WP_086043234.1">
    <property type="nucleotide sequence ID" value="NZ_CBCRZA010000007.1"/>
</dbReference>
<evidence type="ECO:0000256" key="10">
    <source>
        <dbReference type="ARBA" id="ARBA00055966"/>
    </source>
</evidence>
<feature type="binding site" evidence="13">
    <location>
        <position position="185"/>
    </location>
    <ligand>
        <name>ATP</name>
        <dbReference type="ChEBI" id="CHEBI:30616"/>
    </ligand>
</feature>
<evidence type="ECO:0000256" key="15">
    <source>
        <dbReference type="RuleBase" id="RU003812"/>
    </source>
</evidence>
<dbReference type="InterPro" id="IPR022310">
    <property type="entry name" value="NAD/GMP_synthase"/>
</dbReference>
<keyword evidence="7 13" id="KW-0460">Magnesium</keyword>
<comment type="similarity">
    <text evidence="1 13 14">Belongs to the NAD synthetase family.</text>
</comment>
<dbReference type="NCBIfam" id="NF001979">
    <property type="entry name" value="PRK00768.1"/>
    <property type="match status" value="1"/>
</dbReference>
<dbReference type="InterPro" id="IPR022926">
    <property type="entry name" value="NH(3)-dep_NAD(+)_synth"/>
</dbReference>
<feature type="domain" description="NAD/GMP synthase" evidence="16">
    <location>
        <begin position="23"/>
        <end position="261"/>
    </location>
</feature>
<evidence type="ECO:0000256" key="11">
    <source>
        <dbReference type="ARBA" id="ARBA00066987"/>
    </source>
</evidence>
<keyword evidence="18" id="KW-1185">Reference proteome</keyword>
<keyword evidence="3 13" id="KW-0436">Ligase</keyword>
<dbReference type="Proteomes" id="UP000194154">
    <property type="component" value="Chromosome"/>
</dbReference>
<comment type="catalytic activity">
    <reaction evidence="9 13 15">
        <text>deamido-NAD(+) + NH4(+) + ATP = AMP + diphosphate + NAD(+) + H(+)</text>
        <dbReference type="Rhea" id="RHEA:21188"/>
        <dbReference type="ChEBI" id="CHEBI:15378"/>
        <dbReference type="ChEBI" id="CHEBI:28938"/>
        <dbReference type="ChEBI" id="CHEBI:30616"/>
        <dbReference type="ChEBI" id="CHEBI:33019"/>
        <dbReference type="ChEBI" id="CHEBI:57540"/>
        <dbReference type="ChEBI" id="CHEBI:58437"/>
        <dbReference type="ChEBI" id="CHEBI:456215"/>
        <dbReference type="EC" id="6.3.1.5"/>
    </reaction>
</comment>
<evidence type="ECO:0000256" key="8">
    <source>
        <dbReference type="ARBA" id="ARBA00023027"/>
    </source>
</evidence>
<dbReference type="PANTHER" id="PTHR23090:SF7">
    <property type="entry name" value="NH(3)-DEPENDENT NAD(+) SYNTHETASE"/>
    <property type="match status" value="1"/>
</dbReference>